<accession>A0A6P8S797</accession>
<gene>
    <name evidence="3" type="primary">LOC117366586</name>
</gene>
<dbReference type="KEGG" id="gsh:117366586"/>
<evidence type="ECO:0000256" key="1">
    <source>
        <dbReference type="SAM" id="MobiDB-lite"/>
    </source>
</evidence>
<dbReference type="InParanoid" id="A0A6P8S797"/>
<name>A0A6P8S797_GEOSA</name>
<dbReference type="Proteomes" id="UP000515159">
    <property type="component" value="Chromosome 9"/>
</dbReference>
<feature type="compositionally biased region" description="Basic residues" evidence="1">
    <location>
        <begin position="109"/>
        <end position="127"/>
    </location>
</feature>
<sequence>MSSDASEEEEEEEDQEEEEEEEEEEEDTPIPDRPFLIPRRRPTSQSPSTSAQSHPTSQPPSTSAQSHPTSQPPSTSAQSHPTSQPPSTSAQSHPTSQPPSTSAQSHPTSPHRRPRPPSRIPLKKRPKPCPAPSFPMPCSPSLPPPKPKFCLKLFPEIRPSVITSPPALPRTSMSTASTPILDRFSDLSVQSDILASPSSSPPLSTSPLPIQSPNRCSTCFAPLRPSTRDCGTNPATATTPVAATTIVAHAATNTDPPPSSVTVEDIYTAVVTILAGVEHMNDCAEESVRHIRHVTGALQVLLEALRGTPPTP</sequence>
<dbReference type="AlphaFoldDB" id="A0A6P8S797"/>
<evidence type="ECO:0000313" key="2">
    <source>
        <dbReference type="Proteomes" id="UP000515159"/>
    </source>
</evidence>
<dbReference type="GeneID" id="117366586"/>
<feature type="region of interest" description="Disordered" evidence="1">
    <location>
        <begin position="1"/>
        <end position="134"/>
    </location>
</feature>
<feature type="compositionally biased region" description="Acidic residues" evidence="1">
    <location>
        <begin position="1"/>
        <end position="29"/>
    </location>
</feature>
<dbReference type="RefSeq" id="XP_033813994.1">
    <property type="nucleotide sequence ID" value="XM_033958103.1"/>
</dbReference>
<organism evidence="2 3">
    <name type="scientific">Geotrypetes seraphini</name>
    <name type="common">Gaboon caecilian</name>
    <name type="synonym">Caecilia seraphini</name>
    <dbReference type="NCBI Taxonomy" id="260995"/>
    <lineage>
        <taxon>Eukaryota</taxon>
        <taxon>Metazoa</taxon>
        <taxon>Chordata</taxon>
        <taxon>Craniata</taxon>
        <taxon>Vertebrata</taxon>
        <taxon>Euteleostomi</taxon>
        <taxon>Amphibia</taxon>
        <taxon>Gymnophiona</taxon>
        <taxon>Geotrypetes</taxon>
    </lineage>
</organism>
<evidence type="ECO:0000313" key="3">
    <source>
        <dbReference type="RefSeq" id="XP_033813994.1"/>
    </source>
</evidence>
<reference evidence="3" key="1">
    <citation type="submission" date="2025-08" db="UniProtKB">
        <authorList>
            <consortium name="RefSeq"/>
        </authorList>
    </citation>
    <scope>IDENTIFICATION</scope>
</reference>
<proteinExistence type="predicted"/>
<feature type="compositionally biased region" description="Low complexity" evidence="1">
    <location>
        <begin position="43"/>
        <end position="108"/>
    </location>
</feature>
<protein>
    <submittedName>
        <fullName evidence="3">Proline-rich receptor-like protein kinase PERK2</fullName>
    </submittedName>
</protein>
<keyword evidence="2" id="KW-1185">Reference proteome</keyword>